<evidence type="ECO:0000256" key="8">
    <source>
        <dbReference type="ARBA" id="ARBA00022842"/>
    </source>
</evidence>
<reference evidence="13 14" key="1">
    <citation type="submission" date="2019-09" db="EMBL/GenBank/DDBJ databases">
        <title>Arenimonas chukotkensis sp. nov., a bacterium isolated from Chukotka hot spring, Arctic region, Russia.</title>
        <authorList>
            <person name="Zayulina K.S."/>
            <person name="Prokofeva M.I."/>
            <person name="Elcheninov A.G."/>
            <person name="Novikov A."/>
            <person name="Kochetkova T.V."/>
            <person name="Kublanov I.V."/>
        </authorList>
    </citation>
    <scope>NUCLEOTIDE SEQUENCE [LARGE SCALE GENOMIC DNA]</scope>
    <source>
        <strain evidence="13 14">3729k</strain>
    </source>
</reference>
<comment type="catalytic activity">
    <reaction evidence="10">
        <text>L-threonyl-[protein] + FAD = FMN-L-threonyl-[protein] + AMP + H(+)</text>
        <dbReference type="Rhea" id="RHEA:36847"/>
        <dbReference type="Rhea" id="RHEA-COMP:11060"/>
        <dbReference type="Rhea" id="RHEA-COMP:11061"/>
        <dbReference type="ChEBI" id="CHEBI:15378"/>
        <dbReference type="ChEBI" id="CHEBI:30013"/>
        <dbReference type="ChEBI" id="CHEBI:57692"/>
        <dbReference type="ChEBI" id="CHEBI:74257"/>
        <dbReference type="ChEBI" id="CHEBI:456215"/>
        <dbReference type="EC" id="2.7.1.180"/>
    </reaction>
</comment>
<feature type="binding site" evidence="11">
    <location>
        <position position="327"/>
    </location>
    <ligand>
        <name>Mg(2+)</name>
        <dbReference type="ChEBI" id="CHEBI:18420"/>
    </ligand>
</feature>
<dbReference type="GO" id="GO:0046872">
    <property type="term" value="F:metal ion binding"/>
    <property type="evidence" value="ECO:0007669"/>
    <property type="project" value="UniProtKB-KW"/>
</dbReference>
<feature type="binding site" evidence="11">
    <location>
        <position position="212"/>
    </location>
    <ligand>
        <name>Mg(2+)</name>
        <dbReference type="ChEBI" id="CHEBI:18420"/>
    </ligand>
</feature>
<dbReference type="EMBL" id="VUOD01000003">
    <property type="protein sequence ID" value="KAA2285331.1"/>
    <property type="molecule type" value="Genomic_DNA"/>
</dbReference>
<proteinExistence type="inferred from homology"/>
<evidence type="ECO:0000256" key="5">
    <source>
        <dbReference type="ARBA" id="ARBA00022679"/>
    </source>
</evidence>
<keyword evidence="5 13" id="KW-0808">Transferase</keyword>
<dbReference type="SUPFAM" id="SSF143631">
    <property type="entry name" value="ApbE-like"/>
    <property type="match status" value="1"/>
</dbReference>
<dbReference type="AlphaFoldDB" id="A0A5B2ZE83"/>
<evidence type="ECO:0000256" key="4">
    <source>
        <dbReference type="ARBA" id="ARBA00022630"/>
    </source>
</evidence>
<dbReference type="InterPro" id="IPR024932">
    <property type="entry name" value="ApbE"/>
</dbReference>
<gene>
    <name evidence="13" type="ORF">F0415_05280</name>
</gene>
<keyword evidence="4" id="KW-0285">Flavoprotein</keyword>
<evidence type="ECO:0000256" key="3">
    <source>
        <dbReference type="ARBA" id="ARBA00016337"/>
    </source>
</evidence>
<evidence type="ECO:0000256" key="9">
    <source>
        <dbReference type="ARBA" id="ARBA00031306"/>
    </source>
</evidence>
<evidence type="ECO:0000256" key="6">
    <source>
        <dbReference type="ARBA" id="ARBA00022723"/>
    </source>
</evidence>
<organism evidence="13 14">
    <name type="scientific">Arenimonas fontis</name>
    <dbReference type="NCBI Taxonomy" id="2608255"/>
    <lineage>
        <taxon>Bacteria</taxon>
        <taxon>Pseudomonadati</taxon>
        <taxon>Pseudomonadota</taxon>
        <taxon>Gammaproteobacteria</taxon>
        <taxon>Lysobacterales</taxon>
        <taxon>Lysobacteraceae</taxon>
        <taxon>Arenimonas</taxon>
    </lineage>
</organism>
<dbReference type="Proteomes" id="UP000322165">
    <property type="component" value="Unassembled WGS sequence"/>
</dbReference>
<sequence>MPPRRARSGPDSASLTWRRTMSPSSASGWMRQAASTSESRRSVGLVLLLAVLLAACRPSPEARFERLHVFGTLADIEIRDADPAAAQAALAEASALLQQYEREWHAWEPSDVTRINEAFARGESARAPASVIALVERSRPLVEATGGLFDPGIGDLVEAWGFHTSTFPVHTPPPAEPVLEAWRRSPPSLRSVRVQADRLSSGDPRVRLDFDAIAEGAASEALLDILRRHDIRNALVNLGGDIVALGDGAGRPWKVNLRDPFGGVLGGLELGDGEALFSSGNYHKFRSSPAGSRWPHVLDPRTGYPARGAAAVAVLHPDPVLADAGATALFVAGPAGFADMVRSLGLGCALMVTEDNELLVTAAMSRRLRLFRQPVPLGEPLDLGPDCAAPAVLSPAS</sequence>
<evidence type="ECO:0000256" key="2">
    <source>
        <dbReference type="ARBA" id="ARBA00011955"/>
    </source>
</evidence>
<reference evidence="13 14" key="2">
    <citation type="submission" date="2019-09" db="EMBL/GenBank/DDBJ databases">
        <authorList>
            <person name="Mazur A."/>
        </authorList>
    </citation>
    <scope>NUCLEOTIDE SEQUENCE [LARGE SCALE GENOMIC DNA]</scope>
    <source>
        <strain evidence="13 14">3729k</strain>
    </source>
</reference>
<dbReference type="PANTHER" id="PTHR30040">
    <property type="entry name" value="THIAMINE BIOSYNTHESIS LIPOPROTEIN APBE"/>
    <property type="match status" value="1"/>
</dbReference>
<keyword evidence="14" id="KW-1185">Reference proteome</keyword>
<evidence type="ECO:0000256" key="10">
    <source>
        <dbReference type="ARBA" id="ARBA00048540"/>
    </source>
</evidence>
<dbReference type="EC" id="2.7.1.180" evidence="2"/>
<accession>A0A5B2ZE83</accession>
<protein>
    <recommendedName>
        <fullName evidence="3">FAD:protein FMN transferase</fullName>
        <ecNumber evidence="2">2.7.1.180</ecNumber>
    </recommendedName>
    <alternativeName>
        <fullName evidence="9">Flavin transferase</fullName>
    </alternativeName>
</protein>
<name>A0A5B2ZE83_9GAMM</name>
<feature type="compositionally biased region" description="Polar residues" evidence="12">
    <location>
        <begin position="11"/>
        <end position="20"/>
    </location>
</feature>
<dbReference type="Pfam" id="PF02424">
    <property type="entry name" value="ApbE"/>
    <property type="match status" value="1"/>
</dbReference>
<keyword evidence="8 11" id="KW-0460">Magnesium</keyword>
<dbReference type="PANTHER" id="PTHR30040:SF2">
    <property type="entry name" value="FAD:PROTEIN FMN TRANSFERASE"/>
    <property type="match status" value="1"/>
</dbReference>
<comment type="cofactor">
    <cofactor evidence="11">
        <name>Mg(2+)</name>
        <dbReference type="ChEBI" id="CHEBI:18420"/>
    </cofactor>
    <cofactor evidence="11">
        <name>Mn(2+)</name>
        <dbReference type="ChEBI" id="CHEBI:29035"/>
    </cofactor>
    <text evidence="11">Magnesium. Can also use manganese.</text>
</comment>
<feature type="region of interest" description="Disordered" evidence="12">
    <location>
        <begin position="1"/>
        <end position="20"/>
    </location>
</feature>
<keyword evidence="6 11" id="KW-0479">Metal-binding</keyword>
<comment type="similarity">
    <text evidence="1">Belongs to the ApbE family.</text>
</comment>
<comment type="caution">
    <text evidence="13">The sequence shown here is derived from an EMBL/GenBank/DDBJ whole genome shotgun (WGS) entry which is preliminary data.</text>
</comment>
<dbReference type="Gene3D" id="3.10.520.10">
    <property type="entry name" value="ApbE-like domains"/>
    <property type="match status" value="1"/>
</dbReference>
<evidence type="ECO:0000256" key="12">
    <source>
        <dbReference type="SAM" id="MobiDB-lite"/>
    </source>
</evidence>
<evidence type="ECO:0000256" key="7">
    <source>
        <dbReference type="ARBA" id="ARBA00022827"/>
    </source>
</evidence>
<dbReference type="InterPro" id="IPR003374">
    <property type="entry name" value="ApbE-like_sf"/>
</dbReference>
<keyword evidence="7" id="KW-0274">FAD</keyword>
<feature type="binding site" evidence="11">
    <location>
        <position position="323"/>
    </location>
    <ligand>
        <name>Mg(2+)</name>
        <dbReference type="ChEBI" id="CHEBI:18420"/>
    </ligand>
</feature>
<evidence type="ECO:0000256" key="1">
    <source>
        <dbReference type="ARBA" id="ARBA00008282"/>
    </source>
</evidence>
<evidence type="ECO:0000313" key="14">
    <source>
        <dbReference type="Proteomes" id="UP000322165"/>
    </source>
</evidence>
<evidence type="ECO:0000256" key="11">
    <source>
        <dbReference type="PIRSR" id="PIRSR006268-2"/>
    </source>
</evidence>
<evidence type="ECO:0000313" key="13">
    <source>
        <dbReference type="EMBL" id="KAA2285331.1"/>
    </source>
</evidence>
<dbReference type="GO" id="GO:0016740">
    <property type="term" value="F:transferase activity"/>
    <property type="evidence" value="ECO:0007669"/>
    <property type="project" value="UniProtKB-KW"/>
</dbReference>
<dbReference type="PIRSF" id="PIRSF006268">
    <property type="entry name" value="ApbE"/>
    <property type="match status" value="1"/>
</dbReference>